<evidence type="ECO:0000313" key="1">
    <source>
        <dbReference type="EMBL" id="ETO26595.1"/>
    </source>
</evidence>
<dbReference type="EMBL" id="ASPP01007752">
    <property type="protein sequence ID" value="ETO26595.1"/>
    <property type="molecule type" value="Genomic_DNA"/>
</dbReference>
<name>X6NJV8_RETFI</name>
<accession>X6NJV8</accession>
<reference evidence="1 2" key="1">
    <citation type="journal article" date="2013" name="Curr. Biol.">
        <title>The Genome of the Foraminiferan Reticulomyxa filosa.</title>
        <authorList>
            <person name="Glockner G."/>
            <person name="Hulsmann N."/>
            <person name="Schleicher M."/>
            <person name="Noegel A.A."/>
            <person name="Eichinger L."/>
            <person name="Gallinger C."/>
            <person name="Pawlowski J."/>
            <person name="Sierra R."/>
            <person name="Euteneuer U."/>
            <person name="Pillet L."/>
            <person name="Moustafa A."/>
            <person name="Platzer M."/>
            <person name="Groth M."/>
            <person name="Szafranski K."/>
            <person name="Schliwa M."/>
        </authorList>
    </citation>
    <scope>NUCLEOTIDE SEQUENCE [LARGE SCALE GENOMIC DNA]</scope>
</reference>
<dbReference type="Proteomes" id="UP000023152">
    <property type="component" value="Unassembled WGS sequence"/>
</dbReference>
<gene>
    <name evidence="1" type="ORF">RFI_10541</name>
</gene>
<comment type="caution">
    <text evidence="1">The sequence shown here is derived from an EMBL/GenBank/DDBJ whole genome shotgun (WGS) entry which is preliminary data.</text>
</comment>
<proteinExistence type="predicted"/>
<organism evidence="1 2">
    <name type="scientific">Reticulomyxa filosa</name>
    <dbReference type="NCBI Taxonomy" id="46433"/>
    <lineage>
        <taxon>Eukaryota</taxon>
        <taxon>Sar</taxon>
        <taxon>Rhizaria</taxon>
        <taxon>Retaria</taxon>
        <taxon>Foraminifera</taxon>
        <taxon>Monothalamids</taxon>
        <taxon>Reticulomyxidae</taxon>
        <taxon>Reticulomyxa</taxon>
    </lineage>
</organism>
<sequence length="270" mass="31082">MIVGRVWIGKSLNASQQLKTLDECIMLLGVSRCDQKLHILLDIQRQHQRHETHWLSSIYSKPHHKTSTEAHQKATTYTHGLLKQSIQHSSKNKSNATLQADKKKKKKIIPNQCLAIVCHSRFQESSDDMKTSTCHILFDNNRIIECDYSMTDVFIAPFKLEKKPFKTLHVKGHSYTHVSGVHIHAGLLYVFNKPTDYMYFEIECKNVNSITSTVSDEWFQKLVHCVKLDTIEWLHIPPVDFSVTDIREQTFSGKHLGVLVVNALIHVRIS</sequence>
<dbReference type="AlphaFoldDB" id="X6NJV8"/>
<protein>
    <submittedName>
        <fullName evidence="1">Uncharacterized protein</fullName>
    </submittedName>
</protein>
<keyword evidence="2" id="KW-1185">Reference proteome</keyword>
<evidence type="ECO:0000313" key="2">
    <source>
        <dbReference type="Proteomes" id="UP000023152"/>
    </source>
</evidence>